<evidence type="ECO:0000259" key="9">
    <source>
        <dbReference type="Pfam" id="PF07158"/>
    </source>
</evidence>
<proteinExistence type="predicted"/>
<feature type="transmembrane region" description="Helical" evidence="7">
    <location>
        <begin position="413"/>
        <end position="434"/>
    </location>
</feature>
<dbReference type="RefSeq" id="WP_092009277.1">
    <property type="nucleotide sequence ID" value="NZ_LT629766.1"/>
</dbReference>
<dbReference type="InterPro" id="IPR004680">
    <property type="entry name" value="Cit_transptr-like_dom"/>
</dbReference>
<organism evidence="10 11">
    <name type="scientific">Brevibacterium siliguriense</name>
    <dbReference type="NCBI Taxonomy" id="1136497"/>
    <lineage>
        <taxon>Bacteria</taxon>
        <taxon>Bacillati</taxon>
        <taxon>Actinomycetota</taxon>
        <taxon>Actinomycetes</taxon>
        <taxon>Micrococcales</taxon>
        <taxon>Brevibacteriaceae</taxon>
        <taxon>Brevibacterium</taxon>
    </lineage>
</organism>
<dbReference type="Pfam" id="PF07158">
    <property type="entry name" value="MatC_N"/>
    <property type="match status" value="1"/>
</dbReference>
<keyword evidence="5 7" id="KW-0472">Membrane</keyword>
<comment type="subcellular location">
    <subcellularLocation>
        <location evidence="1">Membrane</location>
        <topology evidence="1">Multi-pass membrane protein</topology>
    </subcellularLocation>
</comment>
<keyword evidence="11" id="KW-1185">Reference proteome</keyword>
<feature type="domain" description="Citrate transporter-like" evidence="8">
    <location>
        <begin position="306"/>
        <end position="486"/>
    </location>
</feature>
<feature type="transmembrane region" description="Helical" evidence="7">
    <location>
        <begin position="383"/>
        <end position="401"/>
    </location>
</feature>
<dbReference type="EMBL" id="LT629766">
    <property type="protein sequence ID" value="SDR78121.1"/>
    <property type="molecule type" value="Genomic_DNA"/>
</dbReference>
<evidence type="ECO:0000256" key="1">
    <source>
        <dbReference type="ARBA" id="ARBA00004141"/>
    </source>
</evidence>
<evidence type="ECO:0000313" key="11">
    <source>
        <dbReference type="Proteomes" id="UP000199597"/>
    </source>
</evidence>
<sequence>MSLEIASILVLVALFVIATFVSVHMGALALMATFLFGTFVLGEDVDTLLSGFPADLFLILVGVTYLFALAKDNGTVDWIVHILVKAVGGRIALIPWVFFVVTALLSGFGSVVPAAIAIIAPMGMGFSRRYGIRPLLMGLMVINGATAGGFSPLSIFGTITNQVVERNDLPGSPLLLFLASFVFNVVLGFVCFFLFGGRELLGKRDLGHGLEGKDGELVNVGISGGGDGAGSGHGAGASGSSGTSGSNSAGVGGSGSGSGGSPAPYHDPERRAARRSVQTTMVKDTDEDVEVTTLDLNRIVTLIGLIVLAVMVVPPLNQDVGFTAISIAVIISFFSPRISKGAVSKIAWPTVLLICGIVTYVELMERLGTIDWLGGQVAGMGAPLVAALIICFIGAVVSAFASTTGILGALIPLAVPFLLTGSVGEIGLIIALAISSSVVDSSPFSTSGALVVANSPEEQRDRVFKQLMVWGFSMVVIAPIVTWLIFVVPGWG</sequence>
<keyword evidence="4 7" id="KW-1133">Transmembrane helix</keyword>
<feature type="compositionally biased region" description="Gly residues" evidence="6">
    <location>
        <begin position="250"/>
        <end position="260"/>
    </location>
</feature>
<evidence type="ECO:0000256" key="4">
    <source>
        <dbReference type="ARBA" id="ARBA00022989"/>
    </source>
</evidence>
<dbReference type="GO" id="GO:0016020">
    <property type="term" value="C:membrane"/>
    <property type="evidence" value="ECO:0007669"/>
    <property type="project" value="UniProtKB-SubCell"/>
</dbReference>
<feature type="transmembrane region" description="Helical" evidence="7">
    <location>
        <begin position="48"/>
        <end position="68"/>
    </location>
</feature>
<dbReference type="STRING" id="1136497.SAMN04489752_0244"/>
<keyword evidence="2" id="KW-0813">Transport</keyword>
<protein>
    <submittedName>
        <fullName evidence="10">Dicarboxylate carrier protein MatC N-terminus</fullName>
    </submittedName>
</protein>
<evidence type="ECO:0000256" key="2">
    <source>
        <dbReference type="ARBA" id="ARBA00022448"/>
    </source>
</evidence>
<evidence type="ECO:0000256" key="3">
    <source>
        <dbReference type="ARBA" id="ARBA00022692"/>
    </source>
</evidence>
<feature type="transmembrane region" description="Helical" evidence="7">
    <location>
        <begin position="346"/>
        <end position="363"/>
    </location>
</feature>
<reference evidence="11" key="1">
    <citation type="submission" date="2016-10" db="EMBL/GenBank/DDBJ databases">
        <authorList>
            <person name="Varghese N."/>
            <person name="Submissions S."/>
        </authorList>
    </citation>
    <scope>NUCLEOTIDE SEQUENCE [LARGE SCALE GENOMIC DNA]</scope>
    <source>
        <strain evidence="11">DSM 23676</strain>
    </source>
</reference>
<feature type="transmembrane region" description="Helical" evidence="7">
    <location>
        <begin position="467"/>
        <end position="488"/>
    </location>
</feature>
<dbReference type="OrthoDB" id="8738207at2"/>
<dbReference type="AlphaFoldDB" id="A0A1H1LUD3"/>
<dbReference type="PANTHER" id="PTHR42826">
    <property type="entry name" value="DICARBOXYLATE TRANSPORTER 2.1, CHLOROPLASTIC"/>
    <property type="match status" value="1"/>
</dbReference>
<feature type="transmembrane region" description="Helical" evidence="7">
    <location>
        <begin position="135"/>
        <end position="155"/>
    </location>
</feature>
<feature type="transmembrane region" description="Helical" evidence="7">
    <location>
        <begin position="322"/>
        <end position="339"/>
    </location>
</feature>
<evidence type="ECO:0000256" key="7">
    <source>
        <dbReference type="SAM" id="Phobius"/>
    </source>
</evidence>
<dbReference type="Proteomes" id="UP000199597">
    <property type="component" value="Chromosome I"/>
</dbReference>
<keyword evidence="3 7" id="KW-0812">Transmembrane</keyword>
<feature type="transmembrane region" description="Helical" evidence="7">
    <location>
        <begin position="299"/>
        <end position="316"/>
    </location>
</feature>
<evidence type="ECO:0000256" key="6">
    <source>
        <dbReference type="SAM" id="MobiDB-lite"/>
    </source>
</evidence>
<feature type="transmembrane region" description="Helical" evidence="7">
    <location>
        <begin position="175"/>
        <end position="195"/>
    </location>
</feature>
<name>A0A1H1LUD3_9MICO</name>
<feature type="transmembrane region" description="Helical" evidence="7">
    <location>
        <begin position="93"/>
        <end position="123"/>
    </location>
</feature>
<evidence type="ECO:0000256" key="5">
    <source>
        <dbReference type="ARBA" id="ARBA00023136"/>
    </source>
</evidence>
<accession>A0A1H1LUD3</accession>
<dbReference type="Pfam" id="PF03600">
    <property type="entry name" value="CitMHS"/>
    <property type="match status" value="1"/>
</dbReference>
<feature type="compositionally biased region" description="Gly residues" evidence="6">
    <location>
        <begin position="229"/>
        <end position="239"/>
    </location>
</feature>
<feature type="region of interest" description="Disordered" evidence="6">
    <location>
        <begin position="229"/>
        <end position="281"/>
    </location>
</feature>
<feature type="domain" description="Dicarboxylate carrier MatC N-terminal" evidence="9">
    <location>
        <begin position="1"/>
        <end position="149"/>
    </location>
</feature>
<dbReference type="GO" id="GO:0055085">
    <property type="term" value="P:transmembrane transport"/>
    <property type="evidence" value="ECO:0007669"/>
    <property type="project" value="InterPro"/>
</dbReference>
<feature type="compositionally biased region" description="Low complexity" evidence="6">
    <location>
        <begin position="240"/>
        <end position="249"/>
    </location>
</feature>
<dbReference type="InterPro" id="IPR030676">
    <property type="entry name" value="CitT-rel"/>
</dbReference>
<gene>
    <name evidence="10" type="ORF">SAMN04489752_0244</name>
</gene>
<evidence type="ECO:0000259" key="8">
    <source>
        <dbReference type="Pfam" id="PF03600"/>
    </source>
</evidence>
<evidence type="ECO:0000313" key="10">
    <source>
        <dbReference type="EMBL" id="SDR78121.1"/>
    </source>
</evidence>
<dbReference type="InterPro" id="IPR009827">
    <property type="entry name" value="MatC_N"/>
</dbReference>
<feature type="transmembrane region" description="Helical" evidence="7">
    <location>
        <begin position="6"/>
        <end position="36"/>
    </location>
</feature>